<evidence type="ECO:0000313" key="3">
    <source>
        <dbReference type="Proteomes" id="UP000735874"/>
    </source>
</evidence>
<feature type="region of interest" description="Disordered" evidence="1">
    <location>
        <begin position="158"/>
        <end position="207"/>
    </location>
</feature>
<evidence type="ECO:0008006" key="4">
    <source>
        <dbReference type="Google" id="ProtNLM"/>
    </source>
</evidence>
<sequence length="500" mass="54484">MPWLARYDPVVNWEKRTVVRFGRNATESDGPVSVAHAPQCAPDYFVEATPNAVASGAHAQVATTERVVECESNQNPIGSDLRQVSTSRDRDDDGASTPGVDPSEDFPVTDRVCDDSASVPGTSASSMQATPATSSSGEVGVSAPGVDTAVIWSKITEGSAARRRGDKGVSAPGVDTNYAARRRGVKSASTPGVDDAANSVGGCKRPTPEKLACSRAAGLHDEAKCNQSGLDCVRPRKESAEDYNNRNPSKAGPGRRTSGAKLHKKKRRRKRHKLRKSRSGTETLQEMSAGQTSDTTSSIETLNVLTRTRTGLQYRSTEMENPPTSASELTSLPAMSWMRFAKDLYDGCIEQICILSDLERVKSKAKELRQLHAASTTESENTLSAKTKKERFDGQSWDSLKASPFYDVLREHKDVLPDEIPAELPQDKGIQHEIDLVPGTKYCLTRQWPLPRDQGKAIDDFFESRRQAGQVRESKSPHSAPTFCVKKPQGGWQSFMLTTS</sequence>
<dbReference type="Gene3D" id="3.10.10.10">
    <property type="entry name" value="HIV Type 1 Reverse Transcriptase, subunit A, domain 1"/>
    <property type="match status" value="1"/>
</dbReference>
<accession>A0A8T0Y4D9</accession>
<organism evidence="2 3">
    <name type="scientific">Phytophthora cactorum</name>
    <dbReference type="NCBI Taxonomy" id="29920"/>
    <lineage>
        <taxon>Eukaryota</taxon>
        <taxon>Sar</taxon>
        <taxon>Stramenopiles</taxon>
        <taxon>Oomycota</taxon>
        <taxon>Peronosporomycetes</taxon>
        <taxon>Peronosporales</taxon>
        <taxon>Peronosporaceae</taxon>
        <taxon>Phytophthora</taxon>
    </lineage>
</organism>
<dbReference type="InterPro" id="IPR043502">
    <property type="entry name" value="DNA/RNA_pol_sf"/>
</dbReference>
<feature type="compositionally biased region" description="Basic residues" evidence="1">
    <location>
        <begin position="261"/>
        <end position="278"/>
    </location>
</feature>
<dbReference type="SUPFAM" id="SSF56672">
    <property type="entry name" value="DNA/RNA polymerases"/>
    <property type="match status" value="1"/>
</dbReference>
<dbReference type="Proteomes" id="UP000735874">
    <property type="component" value="Unassembled WGS sequence"/>
</dbReference>
<evidence type="ECO:0000313" key="2">
    <source>
        <dbReference type="EMBL" id="KAG2813316.1"/>
    </source>
</evidence>
<reference evidence="2" key="1">
    <citation type="submission" date="2018-10" db="EMBL/GenBank/DDBJ databases">
        <title>Effector identification in a new, highly contiguous assembly of the strawberry crown rot pathogen Phytophthora cactorum.</title>
        <authorList>
            <person name="Armitage A.D."/>
            <person name="Nellist C.F."/>
            <person name="Bates H."/>
            <person name="Vickerstaff R.J."/>
            <person name="Harrison R.J."/>
        </authorList>
    </citation>
    <scope>NUCLEOTIDE SEQUENCE</scope>
    <source>
        <strain evidence="2">15-7</strain>
    </source>
</reference>
<comment type="caution">
    <text evidence="2">The sequence shown here is derived from an EMBL/GenBank/DDBJ whole genome shotgun (WGS) entry which is preliminary data.</text>
</comment>
<protein>
    <recommendedName>
        <fullName evidence="4">Reverse transcriptase</fullName>
    </recommendedName>
</protein>
<dbReference type="EMBL" id="RCMG01002199">
    <property type="protein sequence ID" value="KAG2813316.1"/>
    <property type="molecule type" value="Genomic_DNA"/>
</dbReference>
<feature type="compositionally biased region" description="Polar residues" evidence="1">
    <location>
        <begin position="280"/>
        <end position="297"/>
    </location>
</feature>
<evidence type="ECO:0000256" key="1">
    <source>
        <dbReference type="SAM" id="MobiDB-lite"/>
    </source>
</evidence>
<dbReference type="VEuPathDB" id="FungiDB:PC110_g23153"/>
<dbReference type="AlphaFoldDB" id="A0A8T0Y4D9"/>
<gene>
    <name evidence="2" type="ORF">PC113_g23458</name>
</gene>
<feature type="region of interest" description="Disordered" evidence="1">
    <location>
        <begin position="71"/>
        <end position="142"/>
    </location>
</feature>
<feature type="compositionally biased region" description="Polar residues" evidence="1">
    <location>
        <begin position="119"/>
        <end position="137"/>
    </location>
</feature>
<feature type="compositionally biased region" description="Polar residues" evidence="1">
    <location>
        <begin position="71"/>
        <end position="86"/>
    </location>
</feature>
<name>A0A8T0Y4D9_9STRA</name>
<dbReference type="VEuPathDB" id="FungiDB:PC110_g16316"/>
<feature type="region of interest" description="Disordered" evidence="1">
    <location>
        <begin position="236"/>
        <end position="297"/>
    </location>
</feature>
<proteinExistence type="predicted"/>